<sequence length="183" mass="20466">MRSVFSIHTVIISALALVLSGCVTMPTELTTTNPNVITDYSRWLKETPAGTQVRLGGVIASVTNLKNRTRIEVVNLPLTSAGRPNLNFEPQGRFIAYINGFIDPVTLSKGRLLSMLGTSQAPEESKVGEFNGQFPVMNVDSYHLWRIEERVVVDRMGSYLRPCHTMLCRDDQFNRARVIQVVK</sequence>
<organism evidence="2 3">
    <name type="scientific">Vibrio viridaestus</name>
    <dbReference type="NCBI Taxonomy" id="2487322"/>
    <lineage>
        <taxon>Bacteria</taxon>
        <taxon>Pseudomonadati</taxon>
        <taxon>Pseudomonadota</taxon>
        <taxon>Gammaproteobacteria</taxon>
        <taxon>Vibrionales</taxon>
        <taxon>Vibrionaceae</taxon>
        <taxon>Vibrio</taxon>
    </lineage>
</organism>
<dbReference type="NCBIfam" id="TIGR00752">
    <property type="entry name" value="slp"/>
    <property type="match status" value="1"/>
</dbReference>
<dbReference type="PIRSF" id="PIRSF004982">
    <property type="entry name" value="SlP"/>
    <property type="match status" value="1"/>
</dbReference>
<dbReference type="PROSITE" id="PS51257">
    <property type="entry name" value="PROKAR_LIPOPROTEIN"/>
    <property type="match status" value="1"/>
</dbReference>
<reference evidence="2 3" key="1">
    <citation type="submission" date="2018-11" db="EMBL/GenBank/DDBJ databases">
        <title>Vibrio LJC006 sp. nov., isolated from seawater during the bloom of the enteromorpha.</title>
        <authorList>
            <person name="Liang J."/>
        </authorList>
    </citation>
    <scope>NUCLEOTIDE SEQUENCE [LARGE SCALE GENOMIC DNA]</scope>
    <source>
        <strain evidence="2 3">LJC006</strain>
    </source>
</reference>
<protein>
    <submittedName>
        <fullName evidence="2">Slp family lipoprotein</fullName>
    </submittedName>
</protein>
<dbReference type="InterPro" id="IPR004658">
    <property type="entry name" value="OMP_Slp"/>
</dbReference>
<dbReference type="RefSeq" id="WP_124936656.1">
    <property type="nucleotide sequence ID" value="NZ_RJVQ01000003.1"/>
</dbReference>
<dbReference type="GO" id="GO:0019867">
    <property type="term" value="C:outer membrane"/>
    <property type="evidence" value="ECO:0007669"/>
    <property type="project" value="InterPro"/>
</dbReference>
<evidence type="ECO:0000256" key="1">
    <source>
        <dbReference type="SAM" id="SignalP"/>
    </source>
</evidence>
<comment type="caution">
    <text evidence="2">The sequence shown here is derived from an EMBL/GenBank/DDBJ whole genome shotgun (WGS) entry which is preliminary data.</text>
</comment>
<dbReference type="PANTHER" id="PTHR37530">
    <property type="entry name" value="OUTER MEMBRANE PROTEIN SLP"/>
    <property type="match status" value="1"/>
</dbReference>
<gene>
    <name evidence="2" type="ORF">EES38_07995</name>
</gene>
<dbReference type="AlphaFoldDB" id="A0A3N9U567"/>
<evidence type="ECO:0000313" key="2">
    <source>
        <dbReference type="EMBL" id="RQW63186.1"/>
    </source>
</evidence>
<accession>A0A3N9U567</accession>
<dbReference type="EMBL" id="RJVQ01000003">
    <property type="protein sequence ID" value="RQW63186.1"/>
    <property type="molecule type" value="Genomic_DNA"/>
</dbReference>
<keyword evidence="2" id="KW-0449">Lipoprotein</keyword>
<evidence type="ECO:0000313" key="3">
    <source>
        <dbReference type="Proteomes" id="UP000281112"/>
    </source>
</evidence>
<dbReference type="PANTHER" id="PTHR37530:SF1">
    <property type="entry name" value="OUTER MEMBRANE PROTEIN SLP"/>
    <property type="match status" value="1"/>
</dbReference>
<proteinExistence type="predicted"/>
<dbReference type="OrthoDB" id="5295757at2"/>
<dbReference type="Proteomes" id="UP000281112">
    <property type="component" value="Unassembled WGS sequence"/>
</dbReference>
<feature type="chain" id="PRO_5018090265" evidence="1">
    <location>
        <begin position="26"/>
        <end position="183"/>
    </location>
</feature>
<dbReference type="Pfam" id="PF03843">
    <property type="entry name" value="Slp"/>
    <property type="match status" value="1"/>
</dbReference>
<keyword evidence="1" id="KW-0732">Signal</keyword>
<feature type="signal peptide" evidence="1">
    <location>
        <begin position="1"/>
        <end position="25"/>
    </location>
</feature>
<name>A0A3N9U567_9VIBR</name>
<keyword evidence="3" id="KW-1185">Reference proteome</keyword>